<keyword evidence="2" id="KW-1185">Reference proteome</keyword>
<evidence type="ECO:0000313" key="1">
    <source>
        <dbReference type="EMBL" id="KAI0056114.1"/>
    </source>
</evidence>
<gene>
    <name evidence="1" type="ORF">BV25DRAFT_1652293</name>
</gene>
<reference evidence="1" key="2">
    <citation type="journal article" date="2022" name="New Phytol.">
        <title>Evolutionary transition to the ectomycorrhizal habit in the genomes of a hyperdiverse lineage of mushroom-forming fungi.</title>
        <authorList>
            <person name="Looney B."/>
            <person name="Miyauchi S."/>
            <person name="Morin E."/>
            <person name="Drula E."/>
            <person name="Courty P.E."/>
            <person name="Kohler A."/>
            <person name="Kuo A."/>
            <person name="LaButti K."/>
            <person name="Pangilinan J."/>
            <person name="Lipzen A."/>
            <person name="Riley R."/>
            <person name="Andreopoulos W."/>
            <person name="He G."/>
            <person name="Johnson J."/>
            <person name="Nolan M."/>
            <person name="Tritt A."/>
            <person name="Barry K.W."/>
            <person name="Grigoriev I.V."/>
            <person name="Nagy L.G."/>
            <person name="Hibbett D."/>
            <person name="Henrissat B."/>
            <person name="Matheny P.B."/>
            <person name="Labbe J."/>
            <person name="Martin F.M."/>
        </authorList>
    </citation>
    <scope>NUCLEOTIDE SEQUENCE</scope>
    <source>
        <strain evidence="1">HHB10654</strain>
    </source>
</reference>
<comment type="caution">
    <text evidence="1">The sequence shown here is derived from an EMBL/GenBank/DDBJ whole genome shotgun (WGS) entry which is preliminary data.</text>
</comment>
<dbReference type="EMBL" id="MU277271">
    <property type="protein sequence ID" value="KAI0056114.1"/>
    <property type="molecule type" value="Genomic_DNA"/>
</dbReference>
<dbReference type="Proteomes" id="UP000814140">
    <property type="component" value="Unassembled WGS sequence"/>
</dbReference>
<evidence type="ECO:0000313" key="2">
    <source>
        <dbReference type="Proteomes" id="UP000814140"/>
    </source>
</evidence>
<accession>A0ACB8SIA7</accession>
<sequence>MRYFGEEGHSSQRAARALQTLDPYDAVVPITRLPAEILLLIFSILNKIHPAGPGRSASKPTDLGWIAVSHVCRAWRTIAMDGRNLWGEIALPLGETWVEEMIARASFAPLVISDRRCAYGYRWSPLQHERIGEHIGHTKSLELMSDFSPSLISRALARPAPILWRLSLLYSRHNPSFRIPDFPGNHAPFLAHLSLKNIHVPWTSPVLNNLVRLVVDFPMLSNDHPILDEVLSALDTMHALEVLHLHHYLPRYTHSSAT</sequence>
<proteinExistence type="predicted"/>
<reference evidence="1" key="1">
    <citation type="submission" date="2021-03" db="EMBL/GenBank/DDBJ databases">
        <authorList>
            <consortium name="DOE Joint Genome Institute"/>
            <person name="Ahrendt S."/>
            <person name="Looney B.P."/>
            <person name="Miyauchi S."/>
            <person name="Morin E."/>
            <person name="Drula E."/>
            <person name="Courty P.E."/>
            <person name="Chicoki N."/>
            <person name="Fauchery L."/>
            <person name="Kohler A."/>
            <person name="Kuo A."/>
            <person name="Labutti K."/>
            <person name="Pangilinan J."/>
            <person name="Lipzen A."/>
            <person name="Riley R."/>
            <person name="Andreopoulos W."/>
            <person name="He G."/>
            <person name="Johnson J."/>
            <person name="Barry K.W."/>
            <person name="Grigoriev I.V."/>
            <person name="Nagy L."/>
            <person name="Hibbett D."/>
            <person name="Henrissat B."/>
            <person name="Matheny P.B."/>
            <person name="Labbe J."/>
            <person name="Martin F."/>
        </authorList>
    </citation>
    <scope>NUCLEOTIDE SEQUENCE</scope>
    <source>
        <strain evidence="1">HHB10654</strain>
    </source>
</reference>
<name>A0ACB8SIA7_9AGAM</name>
<protein>
    <submittedName>
        <fullName evidence="1">Uncharacterized protein</fullName>
    </submittedName>
</protein>
<organism evidence="1 2">
    <name type="scientific">Artomyces pyxidatus</name>
    <dbReference type="NCBI Taxonomy" id="48021"/>
    <lineage>
        <taxon>Eukaryota</taxon>
        <taxon>Fungi</taxon>
        <taxon>Dikarya</taxon>
        <taxon>Basidiomycota</taxon>
        <taxon>Agaricomycotina</taxon>
        <taxon>Agaricomycetes</taxon>
        <taxon>Russulales</taxon>
        <taxon>Auriscalpiaceae</taxon>
        <taxon>Artomyces</taxon>
    </lineage>
</organism>